<dbReference type="PANTHER" id="PTHR30032:SF4">
    <property type="entry name" value="AMIDASE ENHANCER"/>
    <property type="match status" value="1"/>
</dbReference>
<dbReference type="InterPro" id="IPR013486">
    <property type="entry name" value="SpoIID/LytB"/>
</dbReference>
<reference evidence="3 4" key="1">
    <citation type="journal article" date="2023" name="Int. J. Syst. Evol. Microbiol.">
        <title>Sellimonas catena sp. nov., isolated from human faeces.</title>
        <authorList>
            <person name="Hisatomi A."/>
            <person name="Ohkuma M."/>
            <person name="Sakamoto M."/>
        </authorList>
    </citation>
    <scope>NUCLEOTIDE SEQUENCE [LARGE SCALE GENOMIC DNA]</scope>
    <source>
        <strain evidence="3 4">12EGH17</strain>
    </source>
</reference>
<dbReference type="GO" id="GO:0030435">
    <property type="term" value="P:sporulation resulting in formation of a cellular spore"/>
    <property type="evidence" value="ECO:0007669"/>
    <property type="project" value="InterPro"/>
</dbReference>
<proteinExistence type="predicted"/>
<dbReference type="Pfam" id="PF08486">
    <property type="entry name" value="SpoIID"/>
    <property type="match status" value="1"/>
</dbReference>
<dbReference type="InterPro" id="IPR013693">
    <property type="entry name" value="SpoIID/LytB_N"/>
</dbReference>
<evidence type="ECO:0000256" key="1">
    <source>
        <dbReference type="SAM" id="MobiDB-lite"/>
    </source>
</evidence>
<dbReference type="AlphaFoldDB" id="A0A9W6FF87"/>
<protein>
    <recommendedName>
        <fullName evidence="2">Sporulation stage II protein D amidase enhancer LytB N-terminal domain-containing protein</fullName>
    </recommendedName>
</protein>
<evidence type="ECO:0000313" key="3">
    <source>
        <dbReference type="EMBL" id="GLG05366.1"/>
    </source>
</evidence>
<evidence type="ECO:0000313" key="4">
    <source>
        <dbReference type="Proteomes" id="UP001145145"/>
    </source>
</evidence>
<comment type="caution">
    <text evidence="3">The sequence shown here is derived from an EMBL/GenBank/DDBJ whole genome shotgun (WGS) entry which is preliminary data.</text>
</comment>
<feature type="region of interest" description="Disordered" evidence="1">
    <location>
        <begin position="1"/>
        <end position="39"/>
    </location>
</feature>
<gene>
    <name evidence="3" type="ORF">Selli1_25400</name>
</gene>
<dbReference type="Proteomes" id="UP001145145">
    <property type="component" value="Unassembled WGS sequence"/>
</dbReference>
<dbReference type="PANTHER" id="PTHR30032">
    <property type="entry name" value="N-ACETYLMURAMOYL-L-ALANINE AMIDASE-RELATED"/>
    <property type="match status" value="1"/>
</dbReference>
<feature type="compositionally biased region" description="Basic and acidic residues" evidence="1">
    <location>
        <begin position="9"/>
        <end position="36"/>
    </location>
</feature>
<dbReference type="EMBL" id="BSBO01000028">
    <property type="protein sequence ID" value="GLG05366.1"/>
    <property type="molecule type" value="Genomic_DNA"/>
</dbReference>
<dbReference type="RefSeq" id="WP_281873213.1">
    <property type="nucleotide sequence ID" value="NZ_BSBO01000028.1"/>
</dbReference>
<organism evidence="3 4">
    <name type="scientific">Sellimonas catena</name>
    <dbReference type="NCBI Taxonomy" id="2994035"/>
    <lineage>
        <taxon>Bacteria</taxon>
        <taxon>Bacillati</taxon>
        <taxon>Bacillota</taxon>
        <taxon>Clostridia</taxon>
        <taxon>Lachnospirales</taxon>
        <taxon>Lachnospiraceae</taxon>
        <taxon>Sellimonas</taxon>
    </lineage>
</organism>
<dbReference type="NCBIfam" id="TIGR02669">
    <property type="entry name" value="SpoIID_LytB"/>
    <property type="match status" value="1"/>
</dbReference>
<sequence>MVSGGYEAETGKKAVSKKEETKEKKTPEEQKGKEEQEQPVIRVLLKTGGYTDEVHPNVAVSAGGGLLLEGAGGKREAKEGETVTIAPDDPLFEGGTIRVKTKKEGDKITISSLKRGYGVPSYRGELELFSTAQGIAVINELPLEEYLYAVVPSEMPASYEEEALKAQAVCARSYAYCHMEGQAYPEYKANVDDSTAYQVYGNSAEQEKTIAAVDATMGEKLKYHDTVVKAYYFSTSCGRTTNVEAWGTKVSDANSYLKGTRVEENGTCYEKDLPWFSWSCDIPVETVSNLFGLNTGQDVGTISQIEITKRGEGDVALEMKVTGSKGSAVIRTENKIRSALGGNGYKIQKQDGTEAASAKLLPSAFFTVEKRGGSFHIKGGGYGHGIGMSQNGANEMAKKGKDYITILGMFYDGVEITAD</sequence>
<name>A0A9W6FF87_9FIRM</name>
<dbReference type="InterPro" id="IPR051922">
    <property type="entry name" value="Bact_Sporulation_Assoc"/>
</dbReference>
<keyword evidence="4" id="KW-1185">Reference proteome</keyword>
<dbReference type="GO" id="GO:0030288">
    <property type="term" value="C:outer membrane-bounded periplasmic space"/>
    <property type="evidence" value="ECO:0007669"/>
    <property type="project" value="TreeGrafter"/>
</dbReference>
<feature type="domain" description="Sporulation stage II protein D amidase enhancer LytB N-terminal" evidence="2">
    <location>
        <begin position="133"/>
        <end position="223"/>
    </location>
</feature>
<accession>A0A9W6FF87</accession>
<evidence type="ECO:0000259" key="2">
    <source>
        <dbReference type="Pfam" id="PF08486"/>
    </source>
</evidence>